<dbReference type="SUPFAM" id="SSF46689">
    <property type="entry name" value="Homeodomain-like"/>
    <property type="match status" value="2"/>
</dbReference>
<dbReference type="RefSeq" id="WP_114469279.1">
    <property type="nucleotide sequence ID" value="NZ_QPJK01000005.1"/>
</dbReference>
<proteinExistence type="predicted"/>
<dbReference type="PANTHER" id="PTHR46796">
    <property type="entry name" value="HTH-TYPE TRANSCRIPTIONAL ACTIVATOR RHAS-RELATED"/>
    <property type="match status" value="1"/>
</dbReference>
<name>A0A368XQN3_9BURK</name>
<dbReference type="PROSITE" id="PS01124">
    <property type="entry name" value="HTH_ARAC_FAMILY_2"/>
    <property type="match status" value="1"/>
</dbReference>
<evidence type="ECO:0000313" key="7">
    <source>
        <dbReference type="Proteomes" id="UP000252884"/>
    </source>
</evidence>
<organism evidence="6 7">
    <name type="scientific">Pseudorhodoferax soli</name>
    <dbReference type="NCBI Taxonomy" id="545864"/>
    <lineage>
        <taxon>Bacteria</taxon>
        <taxon>Pseudomonadati</taxon>
        <taxon>Pseudomonadota</taxon>
        <taxon>Betaproteobacteria</taxon>
        <taxon>Burkholderiales</taxon>
        <taxon>Comamonadaceae</taxon>
    </lineage>
</organism>
<keyword evidence="7" id="KW-1185">Reference proteome</keyword>
<dbReference type="InterPro" id="IPR009057">
    <property type="entry name" value="Homeodomain-like_sf"/>
</dbReference>
<dbReference type="Pfam" id="PF12833">
    <property type="entry name" value="HTH_18"/>
    <property type="match status" value="1"/>
</dbReference>
<feature type="region of interest" description="Disordered" evidence="4">
    <location>
        <begin position="276"/>
        <end position="295"/>
    </location>
</feature>
<dbReference type="EMBL" id="QPJK01000005">
    <property type="protein sequence ID" value="RCW70330.1"/>
    <property type="molecule type" value="Genomic_DNA"/>
</dbReference>
<reference evidence="6 7" key="1">
    <citation type="submission" date="2018-07" db="EMBL/GenBank/DDBJ databases">
        <title>Genomic Encyclopedia of Type Strains, Phase IV (KMG-IV): sequencing the most valuable type-strain genomes for metagenomic binning, comparative biology and taxonomic classification.</title>
        <authorList>
            <person name="Goeker M."/>
        </authorList>
    </citation>
    <scope>NUCLEOTIDE SEQUENCE [LARGE SCALE GENOMIC DNA]</scope>
    <source>
        <strain evidence="6 7">DSM 21634</strain>
    </source>
</reference>
<evidence type="ECO:0000313" key="6">
    <source>
        <dbReference type="EMBL" id="RCW70330.1"/>
    </source>
</evidence>
<evidence type="ECO:0000256" key="4">
    <source>
        <dbReference type="SAM" id="MobiDB-lite"/>
    </source>
</evidence>
<dbReference type="GO" id="GO:0043565">
    <property type="term" value="F:sequence-specific DNA binding"/>
    <property type="evidence" value="ECO:0007669"/>
    <property type="project" value="InterPro"/>
</dbReference>
<comment type="caution">
    <text evidence="6">The sequence shown here is derived from an EMBL/GenBank/DDBJ whole genome shotgun (WGS) entry which is preliminary data.</text>
</comment>
<keyword evidence="1" id="KW-0805">Transcription regulation</keyword>
<dbReference type="Proteomes" id="UP000252884">
    <property type="component" value="Unassembled WGS sequence"/>
</dbReference>
<sequence length="295" mass="32171">MLRSFEQLCQETVEGWQIAADDGHAAQANSGAYAQPWHWHDCVMLILPSCGAVELQHEDRRQGTWLTHDRFAVVPANRAHMTRAGAGAHHVALYATESMLSRLDSELGSLREFHRRTRAAVLVQRTPRVRALQALATGAEHGGYGHAGITRSLAVALLIQCIAEVMAGPVLSAVSRAEHGMALVAELKNYIARHADEDIPLDALGERFGASRRHITRLFRRATGLSVGEFQQRVRLQTARELLGGTDLPIGEVAFRVGFDSGTALSHAMRRVDGCSPSEVRKASPRRTVSAGRPG</sequence>
<accession>A0A368XQN3</accession>
<evidence type="ECO:0000256" key="3">
    <source>
        <dbReference type="ARBA" id="ARBA00023163"/>
    </source>
</evidence>
<evidence type="ECO:0000259" key="5">
    <source>
        <dbReference type="PROSITE" id="PS01124"/>
    </source>
</evidence>
<feature type="domain" description="HTH araC/xylS-type" evidence="5">
    <location>
        <begin position="185"/>
        <end position="283"/>
    </location>
</feature>
<dbReference type="OrthoDB" id="3631840at2"/>
<dbReference type="PANTHER" id="PTHR46796:SF6">
    <property type="entry name" value="ARAC SUBFAMILY"/>
    <property type="match status" value="1"/>
</dbReference>
<evidence type="ECO:0000256" key="1">
    <source>
        <dbReference type="ARBA" id="ARBA00023015"/>
    </source>
</evidence>
<keyword evidence="3" id="KW-0804">Transcription</keyword>
<protein>
    <submittedName>
        <fullName evidence="6">AraC family transcriptional regulator</fullName>
    </submittedName>
</protein>
<dbReference type="InterPro" id="IPR018060">
    <property type="entry name" value="HTH_AraC"/>
</dbReference>
<evidence type="ECO:0000256" key="2">
    <source>
        <dbReference type="ARBA" id="ARBA00023125"/>
    </source>
</evidence>
<gene>
    <name evidence="6" type="ORF">DES41_105272</name>
</gene>
<dbReference type="GO" id="GO:0003700">
    <property type="term" value="F:DNA-binding transcription factor activity"/>
    <property type="evidence" value="ECO:0007669"/>
    <property type="project" value="InterPro"/>
</dbReference>
<dbReference type="AlphaFoldDB" id="A0A368XQN3"/>
<dbReference type="Gene3D" id="1.10.10.60">
    <property type="entry name" value="Homeodomain-like"/>
    <property type="match status" value="2"/>
</dbReference>
<keyword evidence="2" id="KW-0238">DNA-binding</keyword>
<dbReference type="InterPro" id="IPR050204">
    <property type="entry name" value="AraC_XylS_family_regulators"/>
</dbReference>
<dbReference type="SMART" id="SM00342">
    <property type="entry name" value="HTH_ARAC"/>
    <property type="match status" value="1"/>
</dbReference>